<feature type="transmembrane region" description="Helical" evidence="1">
    <location>
        <begin position="203"/>
        <end position="222"/>
    </location>
</feature>
<feature type="transmembrane region" description="Helical" evidence="1">
    <location>
        <begin position="277"/>
        <end position="297"/>
    </location>
</feature>
<evidence type="ECO:0000256" key="1">
    <source>
        <dbReference type="SAM" id="Phobius"/>
    </source>
</evidence>
<keyword evidence="1" id="KW-0472">Membrane</keyword>
<feature type="transmembrane region" description="Helical" evidence="1">
    <location>
        <begin position="487"/>
        <end position="507"/>
    </location>
</feature>
<feature type="transmembrane region" description="Helical" evidence="1">
    <location>
        <begin position="178"/>
        <end position="197"/>
    </location>
</feature>
<protein>
    <submittedName>
        <fullName evidence="2">DUF2142 domain-containing protein</fullName>
    </submittedName>
</protein>
<dbReference type="AlphaFoldDB" id="A0A4R8XJN0"/>
<comment type="caution">
    <text evidence="2">The sequence shown here is derived from an EMBL/GenBank/DDBJ whole genome shotgun (WGS) entry which is preliminary data.</text>
</comment>
<feature type="transmembrane region" description="Helical" evidence="1">
    <location>
        <begin position="348"/>
        <end position="366"/>
    </location>
</feature>
<accession>A0A4R8XJN0</accession>
<feature type="transmembrane region" description="Helical" evidence="1">
    <location>
        <begin position="21"/>
        <end position="44"/>
    </location>
</feature>
<organism evidence="2 3">
    <name type="scientific">Cryobacterium cheniae</name>
    <dbReference type="NCBI Taxonomy" id="1259262"/>
    <lineage>
        <taxon>Bacteria</taxon>
        <taxon>Bacillati</taxon>
        <taxon>Actinomycetota</taxon>
        <taxon>Actinomycetes</taxon>
        <taxon>Micrococcales</taxon>
        <taxon>Microbacteriaceae</taxon>
        <taxon>Cryobacterium</taxon>
    </lineage>
</organism>
<keyword evidence="3" id="KW-1185">Reference proteome</keyword>
<evidence type="ECO:0000313" key="2">
    <source>
        <dbReference type="EMBL" id="TFC76675.1"/>
    </source>
</evidence>
<evidence type="ECO:0000313" key="3">
    <source>
        <dbReference type="Proteomes" id="UP000298433"/>
    </source>
</evidence>
<feature type="transmembrane region" description="Helical" evidence="1">
    <location>
        <begin position="404"/>
        <end position="427"/>
    </location>
</feature>
<feature type="transmembrane region" description="Helical" evidence="1">
    <location>
        <begin position="371"/>
        <end position="392"/>
    </location>
</feature>
<keyword evidence="1" id="KW-0812">Transmembrane</keyword>
<gene>
    <name evidence="2" type="ORF">E3T23_14250</name>
</gene>
<dbReference type="Pfam" id="PF09913">
    <property type="entry name" value="DUF2142"/>
    <property type="match status" value="1"/>
</dbReference>
<dbReference type="EMBL" id="SOGN01000065">
    <property type="protein sequence ID" value="TFC76675.1"/>
    <property type="molecule type" value="Genomic_DNA"/>
</dbReference>
<feature type="transmembrane region" description="Helical" evidence="1">
    <location>
        <begin position="229"/>
        <end position="244"/>
    </location>
</feature>
<sequence length="535" mass="56061">MSLEGRTGKREQVRRFFDAVAAGKWVTLVVSCLLLFLVSASWAISTPLGASPDEPAHIIKAASVARGQFIGEITEAPAVTRVQVPSGLAAASKWPCFAFDGAKEADCIPEVKNGTDLVGATTSAGLYNPTYYAIVGLPSLLTDDTSRAVMLMRLAGGLVASFFLAITFCAMVRLGNPLWTGLGFVAALTPMVFFLNGAVNPNALEIATGAALLASLLVVVTGRSSHDRWWLGAVAISGFLLAQARGLSPLWMALIAVAVLTFTPWGRLAVLLKRFDVWATVLILAAGVAVSGMWILLTGTLGSMGVFPGAGEVGRYEAFVEMLVGRSFDPGLVGVFGWLDTLAPSFNYVLWSFMALGLVVGALTVARGRALAGVIVCLAGLMLVPPIVQAASVETSGYIWQGRYALVAFVVVMLIAGVAIGADPRMAAATTGLRQSTRFVGIVGGLVVIGQVFALITTIKRYSVGTDTSWLDALQQAPLWVPPGGTVIWLVVAGMGMTGIIVLWAWAFRGSAVGDRRVNRSVPLESSVNAGAVVS</sequence>
<dbReference type="Proteomes" id="UP000298433">
    <property type="component" value="Unassembled WGS sequence"/>
</dbReference>
<name>A0A4R8XJN0_9MICO</name>
<proteinExistence type="predicted"/>
<dbReference type="InterPro" id="IPR018674">
    <property type="entry name" value="DUF2142_membrane"/>
</dbReference>
<feature type="transmembrane region" description="Helical" evidence="1">
    <location>
        <begin position="150"/>
        <end position="171"/>
    </location>
</feature>
<reference evidence="2 3" key="1">
    <citation type="submission" date="2019-03" db="EMBL/GenBank/DDBJ databases">
        <title>Genomics of glacier-inhabiting Cryobacterium strains.</title>
        <authorList>
            <person name="Liu Q."/>
            <person name="Xin Y.-H."/>
        </authorList>
    </citation>
    <scope>NUCLEOTIDE SEQUENCE [LARGE SCALE GENOMIC DNA]</scope>
    <source>
        <strain evidence="2 3">TMT2-48-2</strain>
    </source>
</reference>
<dbReference type="OrthoDB" id="3218260at2"/>
<keyword evidence="1" id="KW-1133">Transmembrane helix</keyword>
<feature type="transmembrane region" description="Helical" evidence="1">
    <location>
        <begin position="439"/>
        <end position="459"/>
    </location>
</feature>
<feature type="transmembrane region" description="Helical" evidence="1">
    <location>
        <begin position="250"/>
        <end position="270"/>
    </location>
</feature>